<protein>
    <submittedName>
        <fullName evidence="1">Uncharacterized protein</fullName>
    </submittedName>
</protein>
<reference evidence="1 2" key="1">
    <citation type="journal article" date="2015" name="Proc. Natl. Acad. Sci. U.S.A.">
        <title>The resurrection genome of Boea hygrometrica: A blueprint for survival of dehydration.</title>
        <authorList>
            <person name="Xiao L."/>
            <person name="Yang G."/>
            <person name="Zhang L."/>
            <person name="Yang X."/>
            <person name="Zhao S."/>
            <person name="Ji Z."/>
            <person name="Zhou Q."/>
            <person name="Hu M."/>
            <person name="Wang Y."/>
            <person name="Chen M."/>
            <person name="Xu Y."/>
            <person name="Jin H."/>
            <person name="Xiao X."/>
            <person name="Hu G."/>
            <person name="Bao F."/>
            <person name="Hu Y."/>
            <person name="Wan P."/>
            <person name="Li L."/>
            <person name="Deng X."/>
            <person name="Kuang T."/>
            <person name="Xiang C."/>
            <person name="Zhu J.K."/>
            <person name="Oliver M.J."/>
            <person name="He Y."/>
        </authorList>
    </citation>
    <scope>NUCLEOTIDE SEQUENCE [LARGE SCALE GENOMIC DNA]</scope>
    <source>
        <strain evidence="2">cv. XS01</strain>
    </source>
</reference>
<keyword evidence="2" id="KW-1185">Reference proteome</keyword>
<sequence>MVTEFKDKSSDLLTDMAAAATSNPLRRNSLVAWSRKDPFTGGCFLSEMDLCLGKKSISRLMWVQYAVDSMYDEMIIDLEIGLPDFDGGDRVLVQSGRNRDIPTEGISEEERQFLL</sequence>
<accession>A0A2Z7DB06</accession>
<name>A0A2Z7DB06_9LAMI</name>
<evidence type="ECO:0000313" key="1">
    <source>
        <dbReference type="EMBL" id="KZV54191.1"/>
    </source>
</evidence>
<evidence type="ECO:0000313" key="2">
    <source>
        <dbReference type="Proteomes" id="UP000250235"/>
    </source>
</evidence>
<dbReference type="EMBL" id="KQ989576">
    <property type="protein sequence ID" value="KZV54191.1"/>
    <property type="molecule type" value="Genomic_DNA"/>
</dbReference>
<organism evidence="1 2">
    <name type="scientific">Dorcoceras hygrometricum</name>
    <dbReference type="NCBI Taxonomy" id="472368"/>
    <lineage>
        <taxon>Eukaryota</taxon>
        <taxon>Viridiplantae</taxon>
        <taxon>Streptophyta</taxon>
        <taxon>Embryophyta</taxon>
        <taxon>Tracheophyta</taxon>
        <taxon>Spermatophyta</taxon>
        <taxon>Magnoliopsida</taxon>
        <taxon>eudicotyledons</taxon>
        <taxon>Gunneridae</taxon>
        <taxon>Pentapetalae</taxon>
        <taxon>asterids</taxon>
        <taxon>lamiids</taxon>
        <taxon>Lamiales</taxon>
        <taxon>Gesneriaceae</taxon>
        <taxon>Didymocarpoideae</taxon>
        <taxon>Trichosporeae</taxon>
        <taxon>Loxocarpinae</taxon>
        <taxon>Dorcoceras</taxon>
    </lineage>
</organism>
<dbReference type="Proteomes" id="UP000250235">
    <property type="component" value="Unassembled WGS sequence"/>
</dbReference>
<dbReference type="AlphaFoldDB" id="A0A2Z7DB06"/>
<gene>
    <name evidence="1" type="ORF">F511_29867</name>
</gene>
<proteinExistence type="predicted"/>